<dbReference type="STRING" id="1080227.A8L45_14980"/>
<sequence length="445" mass="46696">MKYVASTIIAGVMALTMGCNSSSHPDPKLKVIHASSNAPKVNILLNDRKELSEVDYGVASNYLTVKPGDYNVEVDAILPGGNTENKLDKTYTLKQGTEYTVVALGDVNGAAGKQLQLKVVANSTSHIAHGYGRVQVLHGASGAPKVDIYVTAPETPLANVNPTLTLSFLENSGQLDLPVGNYRVRVTEPNQKVALYDTGSVPLKNGDDWFLTAINNVFPGSAGAPIALQRATGNTSSVIPDRLVQSDVRIYHAIAANAQGVDVLRNGTEIAGNINFKDEKKASLLSETAVFDVTLNNQPNSKVITKPLTLEKATAYRVLATGIVNGTGSKKPDLVAFVEDRRPVATAAKLTVVHASANTGKVDVYLTADGNIANVQPALPGVDFKGSATGVEVPAGTYIVTVTAENSKVPALTVPNVQVVTTKLYGIVALDGNGGTGIQAALFKE</sequence>
<dbReference type="Pfam" id="PF14344">
    <property type="entry name" value="DUF4397"/>
    <property type="match status" value="2"/>
</dbReference>
<organism evidence="2 3">
    <name type="scientific">Veronia pacifica</name>
    <dbReference type="NCBI Taxonomy" id="1080227"/>
    <lineage>
        <taxon>Bacteria</taxon>
        <taxon>Pseudomonadati</taxon>
        <taxon>Pseudomonadota</taxon>
        <taxon>Gammaproteobacteria</taxon>
        <taxon>Vibrionales</taxon>
        <taxon>Vibrionaceae</taxon>
        <taxon>Veronia</taxon>
    </lineage>
</organism>
<dbReference type="OrthoDB" id="9783299at2"/>
<protein>
    <recommendedName>
        <fullName evidence="1">DUF4397 domain-containing protein</fullName>
    </recommendedName>
</protein>
<evidence type="ECO:0000313" key="2">
    <source>
        <dbReference type="EMBL" id="ODA31798.1"/>
    </source>
</evidence>
<comment type="caution">
    <text evidence="2">The sequence shown here is derived from an EMBL/GenBank/DDBJ whole genome shotgun (WGS) entry which is preliminary data.</text>
</comment>
<reference evidence="2 3" key="1">
    <citation type="submission" date="2016-05" db="EMBL/GenBank/DDBJ databases">
        <title>Genomic Taxonomy of the Vibrionaceae.</title>
        <authorList>
            <person name="Gomez-Gil B."/>
            <person name="Enciso-Ibarra J."/>
        </authorList>
    </citation>
    <scope>NUCLEOTIDE SEQUENCE [LARGE SCALE GENOMIC DNA]</scope>
    <source>
        <strain evidence="2 3">CAIM 1920</strain>
    </source>
</reference>
<accession>A0A1C3EEY4</accession>
<proteinExistence type="predicted"/>
<keyword evidence="3" id="KW-1185">Reference proteome</keyword>
<dbReference type="EMBL" id="LYBM01000029">
    <property type="protein sequence ID" value="ODA31798.1"/>
    <property type="molecule type" value="Genomic_DNA"/>
</dbReference>
<evidence type="ECO:0000259" key="1">
    <source>
        <dbReference type="Pfam" id="PF14344"/>
    </source>
</evidence>
<feature type="domain" description="DUF4397" evidence="1">
    <location>
        <begin position="246"/>
        <end position="365"/>
    </location>
</feature>
<dbReference type="InterPro" id="IPR025510">
    <property type="entry name" value="DUF4397"/>
</dbReference>
<feature type="domain" description="DUF4397" evidence="1">
    <location>
        <begin position="28"/>
        <end position="149"/>
    </location>
</feature>
<dbReference type="Proteomes" id="UP000094936">
    <property type="component" value="Unassembled WGS sequence"/>
</dbReference>
<dbReference type="AlphaFoldDB" id="A0A1C3EEY4"/>
<dbReference type="RefSeq" id="WP_068903680.1">
    <property type="nucleotide sequence ID" value="NZ_JBHUIF010000004.1"/>
</dbReference>
<name>A0A1C3EEY4_9GAMM</name>
<gene>
    <name evidence="2" type="ORF">A8L45_14980</name>
</gene>
<dbReference type="PROSITE" id="PS51257">
    <property type="entry name" value="PROKAR_LIPOPROTEIN"/>
    <property type="match status" value="1"/>
</dbReference>
<evidence type="ECO:0000313" key="3">
    <source>
        <dbReference type="Proteomes" id="UP000094936"/>
    </source>
</evidence>